<comment type="caution">
    <text evidence="2">The sequence shown here is derived from an EMBL/GenBank/DDBJ whole genome shotgun (WGS) entry which is preliminary data.</text>
</comment>
<dbReference type="InterPro" id="IPR004038">
    <property type="entry name" value="Ribosomal_eL8/eL30/eS12/Gad45"/>
</dbReference>
<name>A0A0M2NGA7_9FIRM</name>
<reference evidence="2 3" key="1">
    <citation type="submission" date="2015-04" db="EMBL/GenBank/DDBJ databases">
        <title>Draft genome sequence of bacteremic isolate Catabacter hongkongensis type strain HKU16T.</title>
        <authorList>
            <person name="Lau S.K."/>
            <person name="Teng J.L."/>
            <person name="Huang Y."/>
            <person name="Curreem S.O."/>
            <person name="Tsui S.K."/>
            <person name="Woo P.C."/>
        </authorList>
    </citation>
    <scope>NUCLEOTIDE SEQUENCE [LARGE SCALE GENOMIC DNA]</scope>
    <source>
        <strain evidence="2 3">HKU16</strain>
    </source>
</reference>
<evidence type="ECO:0000259" key="1">
    <source>
        <dbReference type="Pfam" id="PF01248"/>
    </source>
</evidence>
<feature type="domain" description="Ribosomal protein eL8/eL30/eS12/Gadd45" evidence="1">
    <location>
        <begin position="6"/>
        <end position="81"/>
    </location>
</feature>
<protein>
    <submittedName>
        <fullName evidence="2">Firmicutes ribosomal L7Ae family protein</fullName>
    </submittedName>
</protein>
<dbReference type="EMBL" id="LAYJ01000068">
    <property type="protein sequence ID" value="KKI51559.1"/>
    <property type="molecule type" value="Genomic_DNA"/>
</dbReference>
<dbReference type="SUPFAM" id="SSF55315">
    <property type="entry name" value="L30e-like"/>
    <property type="match status" value="1"/>
</dbReference>
<dbReference type="InterPro" id="IPR029064">
    <property type="entry name" value="Ribosomal_eL30-like_sf"/>
</dbReference>
<dbReference type="OrthoDB" id="2353623at2"/>
<dbReference type="Proteomes" id="UP000034076">
    <property type="component" value="Unassembled WGS sequence"/>
</dbReference>
<accession>A0A0M2NGA7</accession>
<dbReference type="AlphaFoldDB" id="A0A0M2NGA7"/>
<evidence type="ECO:0000313" key="2">
    <source>
        <dbReference type="EMBL" id="KKI51559.1"/>
    </source>
</evidence>
<sequence>MYDELKNAENKVVGLKQLLRGLDADDVSAVYIADDAEEHIKERILEAIGEQDIHVVYVESMRELGRQCGIEVSAACAAIIKN</sequence>
<dbReference type="Pfam" id="PF01248">
    <property type="entry name" value="Ribosomal_L7Ae"/>
    <property type="match status" value="1"/>
</dbReference>
<evidence type="ECO:0000313" key="3">
    <source>
        <dbReference type="Proteomes" id="UP000034076"/>
    </source>
</evidence>
<organism evidence="2 3">
    <name type="scientific">Christensenella hongkongensis</name>
    <dbReference type="NCBI Taxonomy" id="270498"/>
    <lineage>
        <taxon>Bacteria</taxon>
        <taxon>Bacillati</taxon>
        <taxon>Bacillota</taxon>
        <taxon>Clostridia</taxon>
        <taxon>Christensenellales</taxon>
        <taxon>Christensenellaceae</taxon>
        <taxon>Christensenella</taxon>
    </lineage>
</organism>
<keyword evidence="3" id="KW-1185">Reference proteome</keyword>
<dbReference type="Gene3D" id="3.30.1330.30">
    <property type="match status" value="1"/>
</dbReference>
<dbReference type="PRINTS" id="PR00884">
    <property type="entry name" value="RIBOSOMALHS6"/>
</dbReference>
<dbReference type="STRING" id="270498.CHK_0725"/>
<gene>
    <name evidence="2" type="ORF">CHK_0725</name>
</gene>
<dbReference type="RefSeq" id="WP_046442673.1">
    <property type="nucleotide sequence ID" value="NZ_CAUERS010000087.1"/>
</dbReference>
<proteinExistence type="predicted"/>